<protein>
    <submittedName>
        <fullName evidence="4">Disease resistance protein At1g58400</fullName>
    </submittedName>
</protein>
<evidence type="ECO:0000259" key="2">
    <source>
        <dbReference type="Pfam" id="PF23598"/>
    </source>
</evidence>
<dbReference type="InterPro" id="IPR055414">
    <property type="entry name" value="LRR_R13L4/SHOC2-like"/>
</dbReference>
<evidence type="ECO:0000313" key="3">
    <source>
        <dbReference type="Proteomes" id="UP000694864"/>
    </source>
</evidence>
<name>A0ABM1R2M8_CAMSA</name>
<dbReference type="Gene3D" id="3.80.10.10">
    <property type="entry name" value="Ribonuclease Inhibitor"/>
    <property type="match status" value="1"/>
</dbReference>
<dbReference type="PANTHER" id="PTHR15140:SF37">
    <property type="entry name" value="UBIQUITIN-LIKE DOMAIN-CONTAINING PROTEIN"/>
    <property type="match status" value="1"/>
</dbReference>
<reference evidence="4" key="2">
    <citation type="submission" date="2025-08" db="UniProtKB">
        <authorList>
            <consortium name="RefSeq"/>
        </authorList>
    </citation>
    <scope>IDENTIFICATION</scope>
    <source>
        <tissue evidence="4">Leaf</tissue>
    </source>
</reference>
<feature type="domain" description="Disease resistance R13L4/SHOC-2-like LRR" evidence="2">
    <location>
        <begin position="76"/>
        <end position="415"/>
    </location>
</feature>
<keyword evidence="3" id="KW-1185">Reference proteome</keyword>
<dbReference type="RefSeq" id="XP_019093266.1">
    <property type="nucleotide sequence ID" value="XM_019237721.1"/>
</dbReference>
<dbReference type="SUPFAM" id="SSF52058">
    <property type="entry name" value="L domain-like"/>
    <property type="match status" value="1"/>
</dbReference>
<dbReference type="GeneID" id="104753485"/>
<gene>
    <name evidence="4" type="primary">LOC104753485</name>
</gene>
<reference evidence="3" key="1">
    <citation type="journal article" date="2014" name="Nat. Commun.">
        <title>The emerging biofuel crop Camelina sativa retains a highly undifferentiated hexaploid genome structure.</title>
        <authorList>
            <person name="Kagale S."/>
            <person name="Koh C."/>
            <person name="Nixon J."/>
            <person name="Bollina V."/>
            <person name="Clarke W.E."/>
            <person name="Tuteja R."/>
            <person name="Spillane C."/>
            <person name="Robinson S.J."/>
            <person name="Links M.G."/>
            <person name="Clarke C."/>
            <person name="Higgins E.E."/>
            <person name="Huebert T."/>
            <person name="Sharpe A.G."/>
            <person name="Parkin I.A."/>
        </authorList>
    </citation>
    <scope>NUCLEOTIDE SEQUENCE [LARGE SCALE GENOMIC DNA]</scope>
    <source>
        <strain evidence="3">cv. DH55</strain>
    </source>
</reference>
<proteinExistence type="predicted"/>
<sequence>MVISEREATTSRFETCHLHDMMREICLLKAKEENFIHITNSRHPPTNFQSPVISHRIFSQHPTTLDVDRDINNPKLRSFVVVQLNNYGIVNWKLSSSSYKKLELLRVLDLFRAECKGRKLLSSIGKLIHLRYLSLNYAMVSHLPSSLGNLKLLIYLNLDFWCFGRKIFVPTVLKGMQELRYLALPQTMHEKTKLELSNLVKLESLKKFSTQSSSLEDLRGMVRLRTLKIQLYEETSMETLSASIGGLRYLETLSASIFGQRNRENLTVEDKANLMKGEWTVLDFVHLKNLSLSMYMPRLSKDQHFPSHLTTLSLWDSHLEEDPMPILEKLGQLKNVILSSGYFCGRRMVCSSGGFSQLHELSLCELEEWEDWIVEEGSMPLLHSLVIWDCPKLKELPDGLQFLYSLKYLIVNQKWEERWSEGGEDYYKVKHIPFLELY</sequence>
<dbReference type="PANTHER" id="PTHR15140">
    <property type="entry name" value="TUBULIN-SPECIFIC CHAPERONE E"/>
    <property type="match status" value="1"/>
</dbReference>
<organism evidence="3 4">
    <name type="scientific">Camelina sativa</name>
    <name type="common">False flax</name>
    <name type="synonym">Myagrum sativum</name>
    <dbReference type="NCBI Taxonomy" id="90675"/>
    <lineage>
        <taxon>Eukaryota</taxon>
        <taxon>Viridiplantae</taxon>
        <taxon>Streptophyta</taxon>
        <taxon>Embryophyta</taxon>
        <taxon>Tracheophyta</taxon>
        <taxon>Spermatophyta</taxon>
        <taxon>Magnoliopsida</taxon>
        <taxon>eudicotyledons</taxon>
        <taxon>Gunneridae</taxon>
        <taxon>Pentapetalae</taxon>
        <taxon>rosids</taxon>
        <taxon>malvids</taxon>
        <taxon>Brassicales</taxon>
        <taxon>Brassicaceae</taxon>
        <taxon>Camelineae</taxon>
        <taxon>Camelina</taxon>
    </lineage>
</organism>
<dbReference type="Proteomes" id="UP000694864">
    <property type="component" value="Chromosome 16"/>
</dbReference>
<evidence type="ECO:0000313" key="4">
    <source>
        <dbReference type="RefSeq" id="XP_019093266.1"/>
    </source>
</evidence>
<dbReference type="Pfam" id="PF23598">
    <property type="entry name" value="LRR_14"/>
    <property type="match status" value="1"/>
</dbReference>
<keyword evidence="1" id="KW-0677">Repeat</keyword>
<evidence type="ECO:0000256" key="1">
    <source>
        <dbReference type="ARBA" id="ARBA00022737"/>
    </source>
</evidence>
<dbReference type="InterPro" id="IPR032675">
    <property type="entry name" value="LRR_dom_sf"/>
</dbReference>
<accession>A0ABM1R2M8</accession>